<dbReference type="PANTHER" id="PTHR30472:SF70">
    <property type="entry name" value="MOLYBDATE IMPORT SYSTEM PERMEASE PROTEIN MOLB"/>
    <property type="match status" value="1"/>
</dbReference>
<dbReference type="Gene3D" id="1.10.3470.10">
    <property type="entry name" value="ABC transporter involved in vitamin B12 uptake, BtuC"/>
    <property type="match status" value="1"/>
</dbReference>
<dbReference type="GO" id="GO:0005886">
    <property type="term" value="C:plasma membrane"/>
    <property type="evidence" value="ECO:0007669"/>
    <property type="project" value="UniProtKB-SubCell"/>
</dbReference>
<evidence type="ECO:0000256" key="3">
    <source>
        <dbReference type="ARBA" id="ARBA00022448"/>
    </source>
</evidence>
<dbReference type="InterPro" id="IPR037294">
    <property type="entry name" value="ABC_BtuC-like"/>
</dbReference>
<protein>
    <submittedName>
        <fullName evidence="9">Iron complex transport system permease protein</fullName>
    </submittedName>
</protein>
<evidence type="ECO:0000313" key="9">
    <source>
        <dbReference type="EMBL" id="SMD13192.1"/>
    </source>
</evidence>
<comment type="subcellular location">
    <subcellularLocation>
        <location evidence="1">Cell membrane</location>
        <topology evidence="1">Multi-pass membrane protein</topology>
    </subcellularLocation>
</comment>
<feature type="transmembrane region" description="Helical" evidence="8">
    <location>
        <begin position="129"/>
        <end position="152"/>
    </location>
</feature>
<evidence type="ECO:0000256" key="2">
    <source>
        <dbReference type="ARBA" id="ARBA00007935"/>
    </source>
</evidence>
<reference evidence="9 10" key="1">
    <citation type="submission" date="2017-04" db="EMBL/GenBank/DDBJ databases">
        <authorList>
            <person name="Afonso C.L."/>
            <person name="Miller P.J."/>
            <person name="Scott M.A."/>
            <person name="Spackman E."/>
            <person name="Goraichik I."/>
            <person name="Dimitrov K.M."/>
            <person name="Suarez D.L."/>
            <person name="Swayne D.E."/>
        </authorList>
    </citation>
    <scope>NUCLEOTIDE SEQUENCE [LARGE SCALE GENOMIC DNA]</scope>
    <source>
        <strain evidence="9 10">DSM 3385</strain>
    </source>
</reference>
<feature type="transmembrane region" description="Helical" evidence="8">
    <location>
        <begin position="291"/>
        <end position="307"/>
    </location>
</feature>
<evidence type="ECO:0000256" key="4">
    <source>
        <dbReference type="ARBA" id="ARBA00022475"/>
    </source>
</evidence>
<evidence type="ECO:0000256" key="8">
    <source>
        <dbReference type="SAM" id="Phobius"/>
    </source>
</evidence>
<comment type="similarity">
    <text evidence="2">Belongs to the binding-protein-dependent transport system permease family. FecCD subfamily.</text>
</comment>
<gene>
    <name evidence="9" type="ORF">SAMN02746065_1475</name>
</gene>
<keyword evidence="7 8" id="KW-0472">Membrane</keyword>
<proteinExistence type="inferred from homology"/>
<keyword evidence="5 8" id="KW-0812">Transmembrane</keyword>
<feature type="transmembrane region" description="Helical" evidence="8">
    <location>
        <begin position="319"/>
        <end position="338"/>
    </location>
</feature>
<feature type="transmembrane region" description="Helical" evidence="8">
    <location>
        <begin position="202"/>
        <end position="226"/>
    </location>
</feature>
<dbReference type="SUPFAM" id="SSF81345">
    <property type="entry name" value="ABC transporter involved in vitamin B12 uptake, BtuC"/>
    <property type="match status" value="1"/>
</dbReference>
<dbReference type="EMBL" id="FWXY01000047">
    <property type="protein sequence ID" value="SMD13192.1"/>
    <property type="molecule type" value="Genomic_DNA"/>
</dbReference>
<feature type="transmembrane region" description="Helical" evidence="8">
    <location>
        <begin position="12"/>
        <end position="33"/>
    </location>
</feature>
<dbReference type="FunFam" id="1.10.3470.10:FF:000001">
    <property type="entry name" value="Vitamin B12 ABC transporter permease BtuC"/>
    <property type="match status" value="1"/>
</dbReference>
<evidence type="ECO:0000256" key="7">
    <source>
        <dbReference type="ARBA" id="ARBA00023136"/>
    </source>
</evidence>
<dbReference type="GO" id="GO:0022857">
    <property type="term" value="F:transmembrane transporter activity"/>
    <property type="evidence" value="ECO:0007669"/>
    <property type="project" value="InterPro"/>
</dbReference>
<feature type="transmembrane region" description="Helical" evidence="8">
    <location>
        <begin position="66"/>
        <end position="92"/>
    </location>
</feature>
<name>A0A1W2EUD6_9BACT</name>
<feature type="transmembrane region" description="Helical" evidence="8">
    <location>
        <begin position="159"/>
        <end position="182"/>
    </location>
</feature>
<dbReference type="CDD" id="cd06550">
    <property type="entry name" value="TM_ABC_iron-siderophores_like"/>
    <property type="match status" value="1"/>
</dbReference>
<dbReference type="AlphaFoldDB" id="A0A1W2EUD6"/>
<accession>A0A1W2EUD6</accession>
<organism evidence="9 10">
    <name type="scientific">Desulfocicer vacuolatum DSM 3385</name>
    <dbReference type="NCBI Taxonomy" id="1121400"/>
    <lineage>
        <taxon>Bacteria</taxon>
        <taxon>Pseudomonadati</taxon>
        <taxon>Thermodesulfobacteriota</taxon>
        <taxon>Desulfobacteria</taxon>
        <taxon>Desulfobacterales</taxon>
        <taxon>Desulfobacteraceae</taxon>
        <taxon>Desulfocicer</taxon>
    </lineage>
</organism>
<keyword evidence="4" id="KW-1003">Cell membrane</keyword>
<dbReference type="GO" id="GO:0033214">
    <property type="term" value="P:siderophore-iron import into cell"/>
    <property type="evidence" value="ECO:0007669"/>
    <property type="project" value="TreeGrafter"/>
</dbReference>
<dbReference type="PANTHER" id="PTHR30472">
    <property type="entry name" value="FERRIC ENTEROBACTIN TRANSPORT SYSTEM PERMEASE PROTEIN"/>
    <property type="match status" value="1"/>
</dbReference>
<evidence type="ECO:0000256" key="6">
    <source>
        <dbReference type="ARBA" id="ARBA00022989"/>
    </source>
</evidence>
<evidence type="ECO:0000313" key="10">
    <source>
        <dbReference type="Proteomes" id="UP000192418"/>
    </source>
</evidence>
<dbReference type="RefSeq" id="WP_232367251.1">
    <property type="nucleotide sequence ID" value="NZ_FWXY01000047.1"/>
</dbReference>
<feature type="transmembrane region" description="Helical" evidence="8">
    <location>
        <begin position="104"/>
        <end position="123"/>
    </location>
</feature>
<sequence length="346" mass="37282">MSHHSQHPGRVPFSYPLALSALLLFFFAISMTAGRYDISMDDMWKIFSGTINATPLPPELTSSKMVLVWIRLPRCLMAILVGMGLSVSGAVYQALFRNPLVSPDILGVSAGCTLGAALGIILPGESVSLVQFLSFICGLIAVSMTLGIARLIAIRPVVVMILAGMVVLSFFNALLMILKYFSDPYDELPGIVFWIMGSLTRVTWTNLATAGPVVVMGIFIIMLFRFRLNILSMGDTRASSLGMNPLLFRIILIILTSVMVSVMVATCGQISWIALIIPHMARTLVGPRHESMLPVTALLGALFMLAADGAARAMTTAELPVGIITALTGAPVFGFLLYKNRGSGWL</sequence>
<keyword evidence="10" id="KW-1185">Reference proteome</keyword>
<dbReference type="STRING" id="1121400.SAMN02746065_1475"/>
<feature type="transmembrane region" description="Helical" evidence="8">
    <location>
        <begin position="246"/>
        <end position="279"/>
    </location>
</feature>
<evidence type="ECO:0000256" key="5">
    <source>
        <dbReference type="ARBA" id="ARBA00022692"/>
    </source>
</evidence>
<keyword evidence="6 8" id="KW-1133">Transmembrane helix</keyword>
<dbReference type="InterPro" id="IPR000522">
    <property type="entry name" value="ABC_transptr_permease_BtuC"/>
</dbReference>
<dbReference type="Proteomes" id="UP000192418">
    <property type="component" value="Unassembled WGS sequence"/>
</dbReference>
<evidence type="ECO:0000256" key="1">
    <source>
        <dbReference type="ARBA" id="ARBA00004651"/>
    </source>
</evidence>
<dbReference type="Pfam" id="PF01032">
    <property type="entry name" value="FecCD"/>
    <property type="match status" value="1"/>
</dbReference>
<keyword evidence="3" id="KW-0813">Transport</keyword>